<feature type="non-terminal residue" evidence="1">
    <location>
        <position position="286"/>
    </location>
</feature>
<dbReference type="EMBL" id="BARU01005453">
    <property type="protein sequence ID" value="GAH36596.1"/>
    <property type="molecule type" value="Genomic_DNA"/>
</dbReference>
<comment type="caution">
    <text evidence="1">The sequence shown here is derived from an EMBL/GenBank/DDBJ whole genome shotgun (WGS) entry which is preliminary data.</text>
</comment>
<gene>
    <name evidence="1" type="ORF">S03H2_10622</name>
</gene>
<proteinExistence type="predicted"/>
<evidence type="ECO:0000313" key="1">
    <source>
        <dbReference type="EMBL" id="GAH36596.1"/>
    </source>
</evidence>
<dbReference type="SUPFAM" id="SSF103196">
    <property type="entry name" value="Roadblock/LC7 domain"/>
    <property type="match status" value="1"/>
</dbReference>
<organism evidence="1">
    <name type="scientific">marine sediment metagenome</name>
    <dbReference type="NCBI Taxonomy" id="412755"/>
    <lineage>
        <taxon>unclassified sequences</taxon>
        <taxon>metagenomes</taxon>
        <taxon>ecological metagenomes</taxon>
    </lineage>
</organism>
<evidence type="ECO:0008006" key="2">
    <source>
        <dbReference type="Google" id="ProtNLM"/>
    </source>
</evidence>
<dbReference type="AlphaFoldDB" id="X1ET97"/>
<protein>
    <recommendedName>
        <fullName evidence="2">Roadblock/LAMTOR2 domain-containing protein</fullName>
    </recommendedName>
</protein>
<accession>X1ET97</accession>
<sequence>MSIRESLIKYLTAILRSSKETLMVILCDENGLSIAHIGRKSDLNFDANIITGLASIAFSASEENWNDLGIKDQIISFSFFEKVCIITIRINQTLLTIVHNYKGEWPLDPDNLASSTYHLKREIGNFFGGFPNSEKDLEEFSNKVRSAIYLFSMGTEISFTSYNSDNYKDLEKLQAIGKILDSIKNPVFSRYSLVNLSGLTLDARDASDQSLPLTIEAFSANANVGFQKMLEEAQDIALGRLLSYICISGQNSESFYGILACHSGKLQFSDEITKESNIQNVSFVAL</sequence>
<name>X1ET97_9ZZZZ</name>
<reference evidence="1" key="1">
    <citation type="journal article" date="2014" name="Front. Microbiol.">
        <title>High frequency of phylogenetically diverse reductive dehalogenase-homologous genes in deep subseafloor sedimentary metagenomes.</title>
        <authorList>
            <person name="Kawai M."/>
            <person name="Futagami T."/>
            <person name="Toyoda A."/>
            <person name="Takaki Y."/>
            <person name="Nishi S."/>
            <person name="Hori S."/>
            <person name="Arai W."/>
            <person name="Tsubouchi T."/>
            <person name="Morono Y."/>
            <person name="Uchiyama I."/>
            <person name="Ito T."/>
            <person name="Fujiyama A."/>
            <person name="Inagaki F."/>
            <person name="Takami H."/>
        </authorList>
    </citation>
    <scope>NUCLEOTIDE SEQUENCE</scope>
    <source>
        <strain evidence="1">Expedition CK06-06</strain>
    </source>
</reference>